<keyword evidence="2" id="KW-1185">Reference proteome</keyword>
<sequence>MILPTKGISPQRALVTLGSQALEVLRQPRSVNSTFEATKQVRIARGLREPISFDWFSLSLAMLYSIGAIELNGDGLVVRIPHATH</sequence>
<gene>
    <name evidence="1" type="ORF">ACFFP1_05315</name>
</gene>
<dbReference type="RefSeq" id="WP_372460879.1">
    <property type="nucleotide sequence ID" value="NZ_BAAAWN010000001.1"/>
</dbReference>
<proteinExistence type="predicted"/>
<dbReference type="InterPro" id="IPR046897">
    <property type="entry name" value="ABC-3C_MC6"/>
</dbReference>
<evidence type="ECO:0000313" key="1">
    <source>
        <dbReference type="EMBL" id="MFB9818915.1"/>
    </source>
</evidence>
<comment type="caution">
    <text evidence="1">The sequence shown here is derived from an EMBL/GenBank/DDBJ whole genome shotgun (WGS) entry which is preliminary data.</text>
</comment>
<protein>
    <submittedName>
        <fullName evidence="1">ABC-three component system middle component 6</fullName>
    </submittedName>
</protein>
<dbReference type="Proteomes" id="UP001589702">
    <property type="component" value="Unassembled WGS sequence"/>
</dbReference>
<dbReference type="Pfam" id="PF20293">
    <property type="entry name" value="MC6"/>
    <property type="match status" value="1"/>
</dbReference>
<dbReference type="EMBL" id="JBHMBC010000007">
    <property type="protein sequence ID" value="MFB9818915.1"/>
    <property type="molecule type" value="Genomic_DNA"/>
</dbReference>
<evidence type="ECO:0000313" key="2">
    <source>
        <dbReference type="Proteomes" id="UP001589702"/>
    </source>
</evidence>
<name>A0ABV5XYH5_ARTRM</name>
<reference evidence="1 2" key="1">
    <citation type="submission" date="2024-09" db="EMBL/GenBank/DDBJ databases">
        <authorList>
            <person name="Sun Q."/>
            <person name="Mori K."/>
        </authorList>
    </citation>
    <scope>NUCLEOTIDE SEQUENCE [LARGE SCALE GENOMIC DNA]</scope>
    <source>
        <strain evidence="1 2">JCM 1334</strain>
    </source>
</reference>
<accession>A0ABV5XYH5</accession>
<organism evidence="1 2">
    <name type="scientific">Arthrobacter ramosus</name>
    <dbReference type="NCBI Taxonomy" id="1672"/>
    <lineage>
        <taxon>Bacteria</taxon>
        <taxon>Bacillati</taxon>
        <taxon>Actinomycetota</taxon>
        <taxon>Actinomycetes</taxon>
        <taxon>Micrococcales</taxon>
        <taxon>Micrococcaceae</taxon>
        <taxon>Arthrobacter</taxon>
    </lineage>
</organism>